<feature type="compositionally biased region" description="Basic and acidic residues" evidence="1">
    <location>
        <begin position="7"/>
        <end position="28"/>
    </location>
</feature>
<evidence type="ECO:0000313" key="2">
    <source>
        <dbReference type="EMBL" id="GAA3499971.1"/>
    </source>
</evidence>
<dbReference type="EMBL" id="BAAAXF010000050">
    <property type="protein sequence ID" value="GAA3499971.1"/>
    <property type="molecule type" value="Genomic_DNA"/>
</dbReference>
<dbReference type="Gene3D" id="1.25.40.10">
    <property type="entry name" value="Tetratricopeptide repeat domain"/>
    <property type="match status" value="1"/>
</dbReference>
<dbReference type="InterPro" id="IPR038578">
    <property type="entry name" value="GT29-like_sf"/>
</dbReference>
<accession>A0ABP6TX83</accession>
<dbReference type="Gene3D" id="3.90.1480.20">
    <property type="entry name" value="Glycosyl transferase family 29"/>
    <property type="match status" value="1"/>
</dbReference>
<dbReference type="InterPro" id="IPR011990">
    <property type="entry name" value="TPR-like_helical_dom_sf"/>
</dbReference>
<dbReference type="Proteomes" id="UP001501455">
    <property type="component" value="Unassembled WGS sequence"/>
</dbReference>
<comment type="caution">
    <text evidence="2">The sequence shown here is derived from an EMBL/GenBank/DDBJ whole genome shotgun (WGS) entry which is preliminary data.</text>
</comment>
<feature type="region of interest" description="Disordered" evidence="1">
    <location>
        <begin position="1"/>
        <end position="57"/>
    </location>
</feature>
<sequence>MRGGARAAREGDRAEREEGVRRRGRPLEADCSPVVHPQATAGPPRSGTFGLRSEDGGSMTNPLAGLFTARQKEAARRDLYARGLRLCGEYLAARDGRTTVRDTRLAQAIGVLTTSLDAPSADPFDALLQVGERALEAGGDDGLTLALGVAETSTGIRQRSKGAWRLRGRALDGLGRDDEALEAYERHLALVRDGEAAVEVTRRVDTLRRRRACLEEAAALFPGSGAPLRDLIGRPAAVAAPGFAAHVRARVAEHGVGDPAVRRLLDLYGAHRRLLERPGLSDPLLGGSTPIGVGGLRGLVAGRTVCLVSNAPEVAGSGLGAEIDRYDLVVRCDSFRVRAEGTGGRTGLHAVSLRGDAPWEGPSWTQSAGIRLVFGDPAAAWRRATRQRLVAGAQEHVGDASLRRPLSDPALLGDAGGRDPGASTAFTVLRLLDFLDVSPRLDLIGFDGPGRLRPREAEWVMDRATHVDDSKMRIALR</sequence>
<reference evidence="3" key="1">
    <citation type="journal article" date="2019" name="Int. J. Syst. Evol. Microbiol.">
        <title>The Global Catalogue of Microorganisms (GCM) 10K type strain sequencing project: providing services to taxonomists for standard genome sequencing and annotation.</title>
        <authorList>
            <consortium name="The Broad Institute Genomics Platform"/>
            <consortium name="The Broad Institute Genome Sequencing Center for Infectious Disease"/>
            <person name="Wu L."/>
            <person name="Ma J."/>
        </authorList>
    </citation>
    <scope>NUCLEOTIDE SEQUENCE [LARGE SCALE GENOMIC DNA]</scope>
    <source>
        <strain evidence="3">JCM 4816</strain>
    </source>
</reference>
<gene>
    <name evidence="2" type="ORF">GCM10019016_070760</name>
</gene>
<evidence type="ECO:0000313" key="3">
    <source>
        <dbReference type="Proteomes" id="UP001501455"/>
    </source>
</evidence>
<name>A0ABP6TX83_9ACTN</name>
<dbReference type="SUPFAM" id="SSF48452">
    <property type="entry name" value="TPR-like"/>
    <property type="match status" value="1"/>
</dbReference>
<evidence type="ECO:0008006" key="4">
    <source>
        <dbReference type="Google" id="ProtNLM"/>
    </source>
</evidence>
<keyword evidence="3" id="KW-1185">Reference proteome</keyword>
<proteinExistence type="predicted"/>
<protein>
    <recommendedName>
        <fullName evidence="4">Tetratricopeptide repeat protein</fullName>
    </recommendedName>
</protein>
<organism evidence="2 3">
    <name type="scientific">Streptomyces prasinosporus</name>
    <dbReference type="NCBI Taxonomy" id="68256"/>
    <lineage>
        <taxon>Bacteria</taxon>
        <taxon>Bacillati</taxon>
        <taxon>Actinomycetota</taxon>
        <taxon>Actinomycetes</taxon>
        <taxon>Kitasatosporales</taxon>
        <taxon>Streptomycetaceae</taxon>
        <taxon>Streptomyces</taxon>
        <taxon>Streptomyces albogriseolus group</taxon>
    </lineage>
</organism>
<evidence type="ECO:0000256" key="1">
    <source>
        <dbReference type="SAM" id="MobiDB-lite"/>
    </source>
</evidence>